<name>A0A2W3YUV7_9ENTE</name>
<dbReference type="Proteomes" id="UP000249828">
    <property type="component" value="Unassembled WGS sequence"/>
</dbReference>
<organism evidence="5 6">
    <name type="scientific">Enterococcus plantarum</name>
    <dbReference type="NCBI Taxonomy" id="1077675"/>
    <lineage>
        <taxon>Bacteria</taxon>
        <taxon>Bacillati</taxon>
        <taxon>Bacillota</taxon>
        <taxon>Bacilli</taxon>
        <taxon>Lactobacillales</taxon>
        <taxon>Enterococcaceae</taxon>
        <taxon>Enterococcus</taxon>
    </lineage>
</organism>
<feature type="coiled-coil region" evidence="2">
    <location>
        <begin position="428"/>
        <end position="463"/>
    </location>
</feature>
<feature type="domain" description="Extracellular matrix-binding protein ebh GA module" evidence="4">
    <location>
        <begin position="557"/>
        <end position="608"/>
    </location>
</feature>
<protein>
    <recommendedName>
        <fullName evidence="4">Extracellular matrix-binding protein ebh GA module domain-containing protein</fullName>
    </recommendedName>
</protein>
<evidence type="ECO:0000313" key="6">
    <source>
        <dbReference type="Proteomes" id="UP000249828"/>
    </source>
</evidence>
<dbReference type="Pfam" id="PF07538">
    <property type="entry name" value="ChW"/>
    <property type="match status" value="3"/>
</dbReference>
<dbReference type="SMART" id="SM00844">
    <property type="entry name" value="GA"/>
    <property type="match status" value="4"/>
</dbReference>
<dbReference type="SMART" id="SM00728">
    <property type="entry name" value="ChW"/>
    <property type="match status" value="3"/>
</dbReference>
<dbReference type="EMBL" id="PIEU01000108">
    <property type="protein sequence ID" value="PZL71351.1"/>
    <property type="molecule type" value="Genomic_DNA"/>
</dbReference>
<keyword evidence="2" id="KW-0175">Coiled coil</keyword>
<dbReference type="InterPro" id="IPR022263">
    <property type="entry name" value="KxYKxGKxW"/>
</dbReference>
<feature type="chain" id="PRO_5039135146" description="Extracellular matrix-binding protein ebh GA module domain-containing protein" evidence="3">
    <location>
        <begin position="37"/>
        <end position="1084"/>
    </location>
</feature>
<dbReference type="Pfam" id="PF19258">
    <property type="entry name" value="KxYKxGKxW_sig"/>
    <property type="match status" value="1"/>
</dbReference>
<dbReference type="InterPro" id="IPR006637">
    <property type="entry name" value="ChW"/>
</dbReference>
<dbReference type="Gene3D" id="1.20.120.1850">
    <property type="entry name" value="Ebh helix bundles repeating unit (S and A modules)"/>
    <property type="match status" value="1"/>
</dbReference>
<dbReference type="Gene3D" id="1.20.5.420">
    <property type="entry name" value="Immunoglobulin FC, subunit C"/>
    <property type="match status" value="3"/>
</dbReference>
<feature type="domain" description="Extracellular matrix-binding protein ebh GA module" evidence="4">
    <location>
        <begin position="619"/>
        <end position="670"/>
    </location>
</feature>
<dbReference type="RefSeq" id="WP_111248465.1">
    <property type="nucleotide sequence ID" value="NZ_PIEU01000108.1"/>
</dbReference>
<dbReference type="NCBIfam" id="TIGR03715">
    <property type="entry name" value="KxYKxGKxW"/>
    <property type="match status" value="1"/>
</dbReference>
<evidence type="ECO:0000256" key="1">
    <source>
        <dbReference type="ARBA" id="ARBA00022729"/>
    </source>
</evidence>
<feature type="coiled-coil region" evidence="2">
    <location>
        <begin position="837"/>
        <end position="864"/>
    </location>
</feature>
<evidence type="ECO:0000256" key="3">
    <source>
        <dbReference type="SAM" id="SignalP"/>
    </source>
</evidence>
<evidence type="ECO:0000259" key="4">
    <source>
        <dbReference type="SMART" id="SM00844"/>
    </source>
</evidence>
<evidence type="ECO:0000256" key="2">
    <source>
        <dbReference type="SAM" id="Coils"/>
    </source>
</evidence>
<proteinExistence type="predicted"/>
<accession>A0A2W3YUV7</accession>
<dbReference type="AlphaFoldDB" id="A0A2W3YUV7"/>
<keyword evidence="6" id="KW-1185">Reference proteome</keyword>
<dbReference type="STRING" id="1077675.BCR22_01435"/>
<comment type="caution">
    <text evidence="5">The sequence shown here is derived from an EMBL/GenBank/DDBJ whole genome shotgun (WGS) entry which is preliminary data.</text>
</comment>
<sequence length="1084" mass="119749">MKVTQKKIYKMYKRKKQWVVAPVVFGLLINALSPVAALAVTDTDTTLKAEQARAVSTNNLEALKAEAETNILVLVSLTKEAKDQFIKAVKDATNDSGIKIALKEARQADVVQSVANEKEEYASKINALSFLSDGTKTTYINKITALGFDALIKTYEKVVVDKNYATAKASFDTQLEEIKVAANEIMEQAIAEDTALANIPQYKIEQKAVINNLTYLSELQKYNYNKGIDAVETKVEIDAIVAKATAENTTLLSEEITGKIAELETKVAEIKEVDSTKHDELTAMINGVGKETNAETLSKLISLESVIAKEVKDVLEGALTTQLKTEKTALKTTILNDKKANELITDAEVRKFTTRVEASKTLEELSVVQSEWKALVAVKDIEKEQDTGKAQQVAKDLVDKLELDEVQKNHYLESIRLTNDTTEIAKIVVEAQNAAREWKEKNEAELKAAKEQAIKEINALKHLSKDAKITLIENVDKAINIAEVAEQLVSAKTEDAIVQLNNEKETAKSKIKKFNYLSEEEQKPFIDSIDKAESSAAITAILNDAIYADYKAGVGAIDDADLADAKVLAKEVINKLENLTAAEKTVAFKDIDKATTVQQITDALDQAKELDKGNASANELAKELEKYKEDKKAEIDTLEFLSKEEKNGYKAEINLATDRDEVDDVFNKASAANKQIEQEKFEVDKEKNTLISKIKNYKELTDAEKKQFISQTFDCKSVDEVTTLSEKIAQLCLDREISNAADNYKTVIKKAIDGLLSLSQRQKEAYQKEVEATKDKAAAVKIYESAKAEDIRIFDKEKTNDVDSLIASGSYVEAQKVINQLKSDATRKQYQKKLNDSIALTDAKADANKQIDALENLSVEEKAAAKEKISKLTTKAAVEKEVKALVKADNLVHDKLLIELAEAQIKGKDFAKAAKTIEQIRDADTKAALQKQLENAQKVVPTFRGSAHVSNKGWMKPVGANKVIGTTGKSLQMEAVKLTLSDVEMPKSAKSVAGGIKYRAHVRNIGWQKFVSNGAVAGTVGQVRQMEAIQIKLTGELAKRYDVQYRVHGRNYGWQKYVSNGATAGTVGKSLRMEALQVRLVEKK</sequence>
<dbReference type="InterPro" id="IPR002988">
    <property type="entry name" value="GA_module"/>
</dbReference>
<evidence type="ECO:0000313" key="5">
    <source>
        <dbReference type="EMBL" id="PZL71351.1"/>
    </source>
</evidence>
<feature type="signal peptide" evidence="3">
    <location>
        <begin position="1"/>
        <end position="36"/>
    </location>
</feature>
<dbReference type="InterPro" id="IPR020840">
    <property type="entry name" value="Extracell_matrix-bd_GA"/>
</dbReference>
<dbReference type="Pfam" id="PF01468">
    <property type="entry name" value="GA"/>
    <property type="match status" value="8"/>
</dbReference>
<keyword evidence="1 3" id="KW-0732">Signal</keyword>
<feature type="domain" description="Extracellular matrix-binding protein ebh GA module" evidence="4">
    <location>
        <begin position="493"/>
        <end position="546"/>
    </location>
</feature>
<gene>
    <name evidence="5" type="ORF">CI088_12895</name>
</gene>
<reference evidence="5 6" key="1">
    <citation type="submission" date="2017-11" db="EMBL/GenBank/DDBJ databases">
        <title>Draft genome sequence of Enterococcus plantarum TRW2 strain isolated from lettuce.</title>
        <authorList>
            <person name="Kim E.B."/>
            <person name="Marco M.L."/>
            <person name="Williams T.R."/>
            <person name="You I.H."/>
        </authorList>
    </citation>
    <scope>NUCLEOTIDE SEQUENCE [LARGE SCALE GENOMIC DNA]</scope>
    <source>
        <strain evidence="5 6">TRW2</strain>
    </source>
</reference>
<feature type="domain" description="Extracellular matrix-binding protein ebh GA module" evidence="4">
    <location>
        <begin position="428"/>
        <end position="492"/>
    </location>
</feature>
<feature type="coiled-coil region" evidence="2">
    <location>
        <begin position="610"/>
        <end position="644"/>
    </location>
</feature>